<keyword evidence="1" id="KW-0175">Coiled coil</keyword>
<dbReference type="AlphaFoldDB" id="A0AA35SX70"/>
<proteinExistence type="predicted"/>
<sequence length="114" mass="13298">MEQKLARTSKRIKHLETDLKKANTNVDETLKERKCLENIVQWTKDDVEEEDEEEDEIASLHSKLLEKEDEIAKLRKQKRIYRIAFVIVVIILACLVLSRVPITCSHLFGGHTEL</sequence>
<evidence type="ECO:0000256" key="1">
    <source>
        <dbReference type="SAM" id="Coils"/>
    </source>
</evidence>
<evidence type="ECO:0000256" key="2">
    <source>
        <dbReference type="SAM" id="Phobius"/>
    </source>
</evidence>
<gene>
    <name evidence="3" type="ORF">GBAR_LOCUS20873</name>
</gene>
<organism evidence="3 4">
    <name type="scientific">Geodia barretti</name>
    <name type="common">Barrett's horny sponge</name>
    <dbReference type="NCBI Taxonomy" id="519541"/>
    <lineage>
        <taxon>Eukaryota</taxon>
        <taxon>Metazoa</taxon>
        <taxon>Porifera</taxon>
        <taxon>Demospongiae</taxon>
        <taxon>Heteroscleromorpha</taxon>
        <taxon>Tetractinellida</taxon>
        <taxon>Astrophorina</taxon>
        <taxon>Geodiidae</taxon>
        <taxon>Geodia</taxon>
    </lineage>
</organism>
<keyword evidence="2" id="KW-0472">Membrane</keyword>
<dbReference type="Proteomes" id="UP001174909">
    <property type="component" value="Unassembled WGS sequence"/>
</dbReference>
<evidence type="ECO:0000313" key="4">
    <source>
        <dbReference type="Proteomes" id="UP001174909"/>
    </source>
</evidence>
<name>A0AA35SX70_GEOBA</name>
<feature type="transmembrane region" description="Helical" evidence="2">
    <location>
        <begin position="80"/>
        <end position="98"/>
    </location>
</feature>
<evidence type="ECO:0000313" key="3">
    <source>
        <dbReference type="EMBL" id="CAI8037349.1"/>
    </source>
</evidence>
<feature type="coiled-coil region" evidence="1">
    <location>
        <begin position="5"/>
        <end position="84"/>
    </location>
</feature>
<keyword evidence="4" id="KW-1185">Reference proteome</keyword>
<keyword evidence="2" id="KW-0812">Transmembrane</keyword>
<dbReference type="EMBL" id="CASHTH010002927">
    <property type="protein sequence ID" value="CAI8037349.1"/>
    <property type="molecule type" value="Genomic_DNA"/>
</dbReference>
<accession>A0AA35SX70</accession>
<protein>
    <submittedName>
        <fullName evidence="3">Uncharacterized protein</fullName>
    </submittedName>
</protein>
<keyword evidence="2" id="KW-1133">Transmembrane helix</keyword>
<reference evidence="3" key="1">
    <citation type="submission" date="2023-03" db="EMBL/GenBank/DDBJ databases">
        <authorList>
            <person name="Steffen K."/>
            <person name="Cardenas P."/>
        </authorList>
    </citation>
    <scope>NUCLEOTIDE SEQUENCE</scope>
</reference>
<comment type="caution">
    <text evidence="3">The sequence shown here is derived from an EMBL/GenBank/DDBJ whole genome shotgun (WGS) entry which is preliminary data.</text>
</comment>